<gene>
    <name evidence="3" type="ORF">DICPUDRAFT_32636</name>
</gene>
<name>F0ZJF4_DICPU</name>
<evidence type="ECO:0000256" key="1">
    <source>
        <dbReference type="SAM" id="Phobius"/>
    </source>
</evidence>
<feature type="domain" description="EGF-like" evidence="2">
    <location>
        <begin position="266"/>
        <end position="277"/>
    </location>
</feature>
<dbReference type="eggNOG" id="ENOG502RBX0">
    <property type="taxonomic scope" value="Eukaryota"/>
</dbReference>
<dbReference type="InterPro" id="IPR053331">
    <property type="entry name" value="EGF-like_comC"/>
</dbReference>
<evidence type="ECO:0000313" key="4">
    <source>
        <dbReference type="Proteomes" id="UP000001064"/>
    </source>
</evidence>
<dbReference type="KEGG" id="dpp:DICPUDRAFT_32636"/>
<dbReference type="Proteomes" id="UP000001064">
    <property type="component" value="Unassembled WGS sequence"/>
</dbReference>
<dbReference type="VEuPathDB" id="AmoebaDB:DICPUDRAFT_32636"/>
<reference evidence="4" key="1">
    <citation type="journal article" date="2011" name="Genome Biol.">
        <title>Comparative genomics of the social amoebae Dictyostelium discoideum and Dictyostelium purpureum.</title>
        <authorList>
            <consortium name="US DOE Joint Genome Institute (JGI-PGF)"/>
            <person name="Sucgang R."/>
            <person name="Kuo A."/>
            <person name="Tian X."/>
            <person name="Salerno W."/>
            <person name="Parikh A."/>
            <person name="Feasley C.L."/>
            <person name="Dalin E."/>
            <person name="Tu H."/>
            <person name="Huang E."/>
            <person name="Barry K."/>
            <person name="Lindquist E."/>
            <person name="Shapiro H."/>
            <person name="Bruce D."/>
            <person name="Schmutz J."/>
            <person name="Salamov A."/>
            <person name="Fey P."/>
            <person name="Gaudet P."/>
            <person name="Anjard C."/>
            <person name="Babu M.M."/>
            <person name="Basu S."/>
            <person name="Bushmanova Y."/>
            <person name="van der Wel H."/>
            <person name="Katoh-Kurasawa M."/>
            <person name="Dinh C."/>
            <person name="Coutinho P.M."/>
            <person name="Saito T."/>
            <person name="Elias M."/>
            <person name="Schaap P."/>
            <person name="Kay R.R."/>
            <person name="Henrissat B."/>
            <person name="Eichinger L."/>
            <person name="Rivero F."/>
            <person name="Putnam N.H."/>
            <person name="West C.M."/>
            <person name="Loomis W.F."/>
            <person name="Chisholm R.L."/>
            <person name="Shaulsky G."/>
            <person name="Strassmann J.E."/>
            <person name="Queller D.C."/>
            <person name="Kuspa A."/>
            <person name="Grigoriev I.V."/>
        </authorList>
    </citation>
    <scope>NUCLEOTIDE SEQUENCE [LARGE SCALE GENOMIC DNA]</scope>
    <source>
        <strain evidence="4">QSDP1</strain>
    </source>
</reference>
<dbReference type="RefSeq" id="XP_003287544.1">
    <property type="nucleotide sequence ID" value="XM_003287496.1"/>
</dbReference>
<dbReference type="InterPro" id="IPR000742">
    <property type="entry name" value="EGF"/>
</dbReference>
<organism evidence="3 4">
    <name type="scientific">Dictyostelium purpureum</name>
    <name type="common">Slime mold</name>
    <dbReference type="NCBI Taxonomy" id="5786"/>
    <lineage>
        <taxon>Eukaryota</taxon>
        <taxon>Amoebozoa</taxon>
        <taxon>Evosea</taxon>
        <taxon>Eumycetozoa</taxon>
        <taxon>Dictyostelia</taxon>
        <taxon>Dictyosteliales</taxon>
        <taxon>Dictyosteliaceae</taxon>
        <taxon>Dictyostelium</taxon>
    </lineage>
</organism>
<dbReference type="Pfam" id="PF22933">
    <property type="entry name" value="ComC_SSD"/>
    <property type="match status" value="1"/>
</dbReference>
<dbReference type="EMBL" id="GL871043">
    <property type="protein sequence ID" value="EGC35890.1"/>
    <property type="molecule type" value="Genomic_DNA"/>
</dbReference>
<dbReference type="SUPFAM" id="SSF50911">
    <property type="entry name" value="Mannose 6-phosphate receptor domain"/>
    <property type="match status" value="1"/>
</dbReference>
<evidence type="ECO:0000259" key="2">
    <source>
        <dbReference type="PROSITE" id="PS00022"/>
    </source>
</evidence>
<dbReference type="Gene3D" id="2.60.40.10">
    <property type="entry name" value="Immunoglobulins"/>
    <property type="match status" value="1"/>
</dbReference>
<dbReference type="InterPro" id="IPR013783">
    <property type="entry name" value="Ig-like_fold"/>
</dbReference>
<accession>F0ZJF4</accession>
<keyword evidence="1" id="KW-0472">Membrane</keyword>
<proteinExistence type="predicted"/>
<dbReference type="FunCoup" id="F0ZJF4">
    <property type="interactions" value="140"/>
</dbReference>
<dbReference type="PANTHER" id="PTHR24032">
    <property type="entry name" value="EGF-LIKE DOMAIN-CONTAINING PROTEIN-RELATED-RELATED"/>
    <property type="match status" value="1"/>
</dbReference>
<dbReference type="InParanoid" id="F0ZJF4"/>
<dbReference type="InterPro" id="IPR009011">
    <property type="entry name" value="Man6P_isomerase_rcpt-bd_dom_sf"/>
</dbReference>
<dbReference type="OMA" id="CICINDY"/>
<protein>
    <recommendedName>
        <fullName evidence="2">EGF-like domain-containing protein</fullName>
    </recommendedName>
</protein>
<dbReference type="GeneID" id="10500527"/>
<evidence type="ECO:0000313" key="3">
    <source>
        <dbReference type="EMBL" id="EGC35890.1"/>
    </source>
</evidence>
<dbReference type="AlphaFoldDB" id="F0ZJF4"/>
<dbReference type="InterPro" id="IPR054484">
    <property type="entry name" value="ComC_SSD"/>
</dbReference>
<feature type="transmembrane region" description="Helical" evidence="1">
    <location>
        <begin position="528"/>
        <end position="552"/>
    </location>
</feature>
<dbReference type="InterPro" id="IPR002909">
    <property type="entry name" value="IPT_dom"/>
</dbReference>
<keyword evidence="4" id="KW-1185">Reference proteome</keyword>
<keyword evidence="1" id="KW-1133">Transmembrane helix</keyword>
<sequence length="580" mass="64937">MEKFPLGKNDLEFEIIFNFCGISVKKACSSGVDTFSCQSYVVNRGYYVIGDPYMGELVKYHEKGSGMTLTYRSNTTIGCTPYLYKYTNLILNCNPNVDFKITSNNNESVICNFDISIDTKYVCSICQYNCGKYGKCNNSTATCDCISQATGNDCSASRLFISGVDSTTTEGGTCVIYGYFGDVKPVDTQNVQVLIGDKQCTIISTQSNQITCNIAGGTGVKDVKITSYEFSTSLKNSFQYIEIKKKCPNDCTNLNQGQCNSTTGLCICINDYTGNDCSLKQPSKIPDVSVNDTTGEVGLGYEKVNYTINIVSLVELDLNNKEVVEYFLNNNWNATIKNNTSLTNNDSKNRINYFKQVLKSNNSNSVNFTIEYIVEEILDRKKEYSFAGVDFTLDQGSIKISISITNYTYSNTLNTLQLRIQSSIDQLSNNDNSRNDCNSKETSVDTNSINNNQLLNYITITKNNKIFSGRFINKLISDRRATFMSTSILKQDNTSILLGLNLPHCTECLIDPDFSLLVSQENDCSRKWFLPVVIVVPVCGAAIIVIISTVIYRKYKYNFRVMTFKLKKINLFMDNNESKN</sequence>
<dbReference type="PROSITE" id="PS00022">
    <property type="entry name" value="EGF_1"/>
    <property type="match status" value="1"/>
</dbReference>
<dbReference type="Pfam" id="PF01833">
    <property type="entry name" value="TIG"/>
    <property type="match status" value="1"/>
</dbReference>
<dbReference type="OrthoDB" id="26095at2759"/>
<keyword evidence="1" id="KW-0812">Transmembrane</keyword>
<dbReference type="PANTHER" id="PTHR24032:SF62">
    <property type="entry name" value="EGF-LIKE DOMAIN-CONTAINING PROTEIN-RELATED"/>
    <property type="match status" value="1"/>
</dbReference>